<gene>
    <name evidence="5" type="ORF">C2845_PM03G23540</name>
</gene>
<evidence type="ECO:0000259" key="4">
    <source>
        <dbReference type="Pfam" id="PF01975"/>
    </source>
</evidence>
<dbReference type="NCBIfam" id="TIGR00087">
    <property type="entry name" value="surE"/>
    <property type="match status" value="1"/>
</dbReference>
<dbReference type="Pfam" id="PF01975">
    <property type="entry name" value="SurE"/>
    <property type="match status" value="1"/>
</dbReference>
<keyword evidence="2" id="KW-0479">Metal-binding</keyword>
<dbReference type="EMBL" id="PQIB02000002">
    <property type="protein sequence ID" value="RLN34429.1"/>
    <property type="molecule type" value="Genomic_DNA"/>
</dbReference>
<evidence type="ECO:0000256" key="1">
    <source>
        <dbReference type="ARBA" id="ARBA00011062"/>
    </source>
</evidence>
<dbReference type="PANTHER" id="PTHR30457:SF0">
    <property type="entry name" value="PHOSPHATASE, PUTATIVE (AFU_ORTHOLOGUE AFUA_4G01070)-RELATED"/>
    <property type="match status" value="1"/>
</dbReference>
<dbReference type="Gene3D" id="3.40.1210.10">
    <property type="entry name" value="Survival protein SurE-like phosphatase/nucleotidase"/>
    <property type="match status" value="1"/>
</dbReference>
<proteinExistence type="inferred from homology"/>
<reference evidence="6" key="1">
    <citation type="journal article" date="2019" name="Nat. Commun.">
        <title>The genome of broomcorn millet.</title>
        <authorList>
            <person name="Zou C."/>
            <person name="Miki D."/>
            <person name="Li D."/>
            <person name="Tang Q."/>
            <person name="Xiao L."/>
            <person name="Rajput S."/>
            <person name="Deng P."/>
            <person name="Jia W."/>
            <person name="Huang R."/>
            <person name="Zhang M."/>
            <person name="Sun Y."/>
            <person name="Hu J."/>
            <person name="Fu X."/>
            <person name="Schnable P.S."/>
            <person name="Li F."/>
            <person name="Zhang H."/>
            <person name="Feng B."/>
            <person name="Zhu X."/>
            <person name="Liu R."/>
            <person name="Schnable J.C."/>
            <person name="Zhu J.-K."/>
            <person name="Zhang H."/>
        </authorList>
    </citation>
    <scope>NUCLEOTIDE SEQUENCE [LARGE SCALE GENOMIC DNA]</scope>
</reference>
<dbReference type="InterPro" id="IPR030048">
    <property type="entry name" value="SurE"/>
</dbReference>
<comment type="caution">
    <text evidence="5">The sequence shown here is derived from an EMBL/GenBank/DDBJ whole genome shotgun (WGS) entry which is preliminary data.</text>
</comment>
<evidence type="ECO:0000256" key="3">
    <source>
        <dbReference type="ARBA" id="ARBA00022801"/>
    </source>
</evidence>
<evidence type="ECO:0000256" key="2">
    <source>
        <dbReference type="ARBA" id="ARBA00022723"/>
    </source>
</evidence>
<organism evidence="5 6">
    <name type="scientific">Panicum miliaceum</name>
    <name type="common">Proso millet</name>
    <name type="synonym">Broomcorn millet</name>
    <dbReference type="NCBI Taxonomy" id="4540"/>
    <lineage>
        <taxon>Eukaryota</taxon>
        <taxon>Viridiplantae</taxon>
        <taxon>Streptophyta</taxon>
        <taxon>Embryophyta</taxon>
        <taxon>Tracheophyta</taxon>
        <taxon>Spermatophyta</taxon>
        <taxon>Magnoliopsida</taxon>
        <taxon>Liliopsida</taxon>
        <taxon>Poales</taxon>
        <taxon>Poaceae</taxon>
        <taxon>PACMAD clade</taxon>
        <taxon>Panicoideae</taxon>
        <taxon>Panicodae</taxon>
        <taxon>Paniceae</taxon>
        <taxon>Panicinae</taxon>
        <taxon>Panicum</taxon>
        <taxon>Panicum sect. Panicum</taxon>
    </lineage>
</organism>
<dbReference type="STRING" id="4540.A0A3L6T8B2"/>
<comment type="similarity">
    <text evidence="1">Belongs to the SurE nucleotidase family.</text>
</comment>
<feature type="domain" description="Survival protein SurE-like phosphatase/nucleotidase" evidence="4">
    <location>
        <begin position="20"/>
        <end position="254"/>
    </location>
</feature>
<dbReference type="SUPFAM" id="SSF64167">
    <property type="entry name" value="SurE-like"/>
    <property type="match status" value="2"/>
</dbReference>
<dbReference type="InterPro" id="IPR002828">
    <property type="entry name" value="SurE-like_Pase/nucleotidase"/>
</dbReference>
<evidence type="ECO:0000313" key="5">
    <source>
        <dbReference type="EMBL" id="RLN34429.1"/>
    </source>
</evidence>
<dbReference type="Proteomes" id="UP000275267">
    <property type="component" value="Unassembled WGS sequence"/>
</dbReference>
<dbReference type="InterPro" id="IPR036523">
    <property type="entry name" value="SurE-like_sf"/>
</dbReference>
<dbReference type="GO" id="GO:0005829">
    <property type="term" value="C:cytosol"/>
    <property type="evidence" value="ECO:0007669"/>
    <property type="project" value="TreeGrafter"/>
</dbReference>
<dbReference type="OrthoDB" id="202825at2759"/>
<keyword evidence="3" id="KW-0378">Hydrolase</keyword>
<name>A0A3L6T8B2_PANMI</name>
<keyword evidence="6" id="KW-1185">Reference proteome</keyword>
<evidence type="ECO:0000313" key="6">
    <source>
        <dbReference type="Proteomes" id="UP000275267"/>
    </source>
</evidence>
<dbReference type="HAMAP" id="MF_00060">
    <property type="entry name" value="SurE"/>
    <property type="match status" value="1"/>
</dbReference>
<dbReference type="PANTHER" id="PTHR30457">
    <property type="entry name" value="5'-NUCLEOTIDASE SURE"/>
    <property type="match status" value="1"/>
</dbReference>
<accession>A0A3L6T8B2</accession>
<dbReference type="AlphaFoldDB" id="A0A3L6T8B2"/>
<dbReference type="GO" id="GO:0008252">
    <property type="term" value="F:nucleotidase activity"/>
    <property type="evidence" value="ECO:0007669"/>
    <property type="project" value="InterPro"/>
</dbReference>
<sequence>MDSTAAAAAAAEAAQAPVLLVTNDDGIDAPGLRFLVDQLVAAQRYRVLVCAPDTDKSGVSHCITWRPALRCKRVDISGATAFGVSGTPADCASLGISGKLFDGVVPDLVLSGINIGNNCGYHVIYSGTVAGAREAFLYGIPSIAMSYDWLFGFTADQTIRILASVMVISILQYMLYAALYNNSEPNPVRPNGPVAGQSSVNDLKVSAEVCMPLINTIVTEIKNGTYPQGSFLNVDVPTDAAHHKGYKITKQGKYMARISWEQTVYKKPAVESYQTANMDVDGEKDSELVAPAENDLLFKRVIVGRSSDEVEGEDMDHKSLVDGYITVTPLGALSRTDPDAIPYFKACVSRLVASELCIYKEMPCFFAIILLFFHVMLLSDQDAYQAGQTEPADAMARTVTLGTKAVVSGRGSHLPEGQI</sequence>
<protein>
    <recommendedName>
        <fullName evidence="4">Survival protein SurE-like phosphatase/nucleotidase domain-containing protein</fullName>
    </recommendedName>
</protein>
<dbReference type="GO" id="GO:0046872">
    <property type="term" value="F:metal ion binding"/>
    <property type="evidence" value="ECO:0007669"/>
    <property type="project" value="UniProtKB-KW"/>
</dbReference>